<dbReference type="AlphaFoldDB" id="A0A9J6GGL6"/>
<dbReference type="Proteomes" id="UP000821853">
    <property type="component" value="Unassembled WGS sequence"/>
</dbReference>
<dbReference type="VEuPathDB" id="VectorBase:HLOH_051503"/>
<protein>
    <submittedName>
        <fullName evidence="1">Uncharacterized protein</fullName>
    </submittedName>
</protein>
<proteinExistence type="predicted"/>
<accession>A0A9J6GGL6</accession>
<name>A0A9J6GGL6_HAELO</name>
<organism evidence="1 2">
    <name type="scientific">Haemaphysalis longicornis</name>
    <name type="common">Bush tick</name>
    <dbReference type="NCBI Taxonomy" id="44386"/>
    <lineage>
        <taxon>Eukaryota</taxon>
        <taxon>Metazoa</taxon>
        <taxon>Ecdysozoa</taxon>
        <taxon>Arthropoda</taxon>
        <taxon>Chelicerata</taxon>
        <taxon>Arachnida</taxon>
        <taxon>Acari</taxon>
        <taxon>Parasitiformes</taxon>
        <taxon>Ixodida</taxon>
        <taxon>Ixodoidea</taxon>
        <taxon>Ixodidae</taxon>
        <taxon>Haemaphysalinae</taxon>
        <taxon>Haemaphysalis</taxon>
    </lineage>
</organism>
<keyword evidence="2" id="KW-1185">Reference proteome</keyword>
<reference evidence="1 2" key="1">
    <citation type="journal article" date="2020" name="Cell">
        <title>Large-Scale Comparative Analyses of Tick Genomes Elucidate Their Genetic Diversity and Vector Capacities.</title>
        <authorList>
            <consortium name="Tick Genome and Microbiome Consortium (TIGMIC)"/>
            <person name="Jia N."/>
            <person name="Wang J."/>
            <person name="Shi W."/>
            <person name="Du L."/>
            <person name="Sun Y."/>
            <person name="Zhan W."/>
            <person name="Jiang J.F."/>
            <person name="Wang Q."/>
            <person name="Zhang B."/>
            <person name="Ji P."/>
            <person name="Bell-Sakyi L."/>
            <person name="Cui X.M."/>
            <person name="Yuan T.T."/>
            <person name="Jiang B.G."/>
            <person name="Yang W.F."/>
            <person name="Lam T.T."/>
            <person name="Chang Q.C."/>
            <person name="Ding S.J."/>
            <person name="Wang X.J."/>
            <person name="Zhu J.G."/>
            <person name="Ruan X.D."/>
            <person name="Zhao L."/>
            <person name="Wei J.T."/>
            <person name="Ye R.Z."/>
            <person name="Que T.C."/>
            <person name="Du C.H."/>
            <person name="Zhou Y.H."/>
            <person name="Cheng J.X."/>
            <person name="Dai P.F."/>
            <person name="Guo W.B."/>
            <person name="Han X.H."/>
            <person name="Huang E.J."/>
            <person name="Li L.F."/>
            <person name="Wei W."/>
            <person name="Gao Y.C."/>
            <person name="Liu J.Z."/>
            <person name="Shao H.Z."/>
            <person name="Wang X."/>
            <person name="Wang C.C."/>
            <person name="Yang T.C."/>
            <person name="Huo Q.B."/>
            <person name="Li W."/>
            <person name="Chen H.Y."/>
            <person name="Chen S.E."/>
            <person name="Zhou L.G."/>
            <person name="Ni X.B."/>
            <person name="Tian J.H."/>
            <person name="Sheng Y."/>
            <person name="Liu T."/>
            <person name="Pan Y.S."/>
            <person name="Xia L.Y."/>
            <person name="Li J."/>
            <person name="Zhao F."/>
            <person name="Cao W.C."/>
        </authorList>
    </citation>
    <scope>NUCLEOTIDE SEQUENCE [LARGE SCALE GENOMIC DNA]</scope>
    <source>
        <strain evidence="1">HaeL-2018</strain>
    </source>
</reference>
<evidence type="ECO:0000313" key="1">
    <source>
        <dbReference type="EMBL" id="KAH9377590.1"/>
    </source>
</evidence>
<gene>
    <name evidence="1" type="ORF">HPB48_011240</name>
</gene>
<sequence>MPRSQQLESDETLPGLRSWKTSVKMMKDTESIQNLKQFASPQTMESFCVTLMGLGLQQRQLSGFLRAVRLCLHEASTLLVNDGHHLTIE</sequence>
<evidence type="ECO:0000313" key="2">
    <source>
        <dbReference type="Proteomes" id="UP000821853"/>
    </source>
</evidence>
<comment type="caution">
    <text evidence="1">The sequence shown here is derived from an EMBL/GenBank/DDBJ whole genome shotgun (WGS) entry which is preliminary data.</text>
</comment>
<dbReference type="EMBL" id="JABSTR010000008">
    <property type="protein sequence ID" value="KAH9377590.1"/>
    <property type="molecule type" value="Genomic_DNA"/>
</dbReference>